<sequence>MAKTTNAKRHERVKVNVTSAEKAELVRRAEAAGQSLSDHLRHVGLGRRSGASPEQVLQLAGLLEQVLEMLQRLAGRFEGEDVEAMLLLVQLQRIERVVLMLAPVGFSVRSNPC</sequence>
<name>A0ABM9X1V3_9RHOB</name>
<gene>
    <name evidence="1" type="ORF">OIHEL45_16786</name>
</gene>
<proteinExistence type="predicted"/>
<dbReference type="RefSeq" id="WP_007120982.1">
    <property type="nucleotide sequence ID" value="NZ_ABID01000017.1"/>
</dbReference>
<dbReference type="Proteomes" id="UP000003257">
    <property type="component" value="Unassembled WGS sequence"/>
</dbReference>
<protein>
    <recommendedName>
        <fullName evidence="3">Mobilization protein</fullName>
    </recommendedName>
</protein>
<keyword evidence="2" id="KW-1185">Reference proteome</keyword>
<dbReference type="EMBL" id="ABID01000017">
    <property type="protein sequence ID" value="EDQ03450.1"/>
    <property type="molecule type" value="Genomic_DNA"/>
</dbReference>
<dbReference type="InterPro" id="IPR053842">
    <property type="entry name" value="NikA-like"/>
</dbReference>
<evidence type="ECO:0000313" key="2">
    <source>
        <dbReference type="Proteomes" id="UP000003257"/>
    </source>
</evidence>
<dbReference type="Pfam" id="PF21983">
    <property type="entry name" value="NikA-like"/>
    <property type="match status" value="1"/>
</dbReference>
<organism evidence="1 2">
    <name type="scientific">Sulfitobacter indolifex HEL-45</name>
    <dbReference type="NCBI Taxonomy" id="391624"/>
    <lineage>
        <taxon>Bacteria</taxon>
        <taxon>Pseudomonadati</taxon>
        <taxon>Pseudomonadota</taxon>
        <taxon>Alphaproteobacteria</taxon>
        <taxon>Rhodobacterales</taxon>
        <taxon>Roseobacteraceae</taxon>
        <taxon>Sulfitobacter</taxon>
    </lineage>
</organism>
<comment type="caution">
    <text evidence="1">The sequence shown here is derived from an EMBL/GenBank/DDBJ whole genome shotgun (WGS) entry which is preliminary data.</text>
</comment>
<evidence type="ECO:0000313" key="1">
    <source>
        <dbReference type="EMBL" id="EDQ03450.1"/>
    </source>
</evidence>
<reference evidence="1 2" key="1">
    <citation type="submission" date="2007-11" db="EMBL/GenBank/DDBJ databases">
        <authorList>
            <person name="Wagner-Dobler I."/>
            <person name="Ferriera S."/>
            <person name="Johnson J."/>
            <person name="Kravitz S."/>
            <person name="Beeson K."/>
            <person name="Sutton G."/>
            <person name="Rogers Y.-H."/>
            <person name="Friedman R."/>
            <person name="Frazier M."/>
            <person name="Venter J.C."/>
        </authorList>
    </citation>
    <scope>NUCLEOTIDE SEQUENCE [LARGE SCALE GENOMIC DNA]</scope>
    <source>
        <strain evidence="1 2">HEL-45</strain>
    </source>
</reference>
<accession>A0ABM9X1V3</accession>
<evidence type="ECO:0008006" key="3">
    <source>
        <dbReference type="Google" id="ProtNLM"/>
    </source>
</evidence>